<dbReference type="AlphaFoldDB" id="A0A7Y0KB13"/>
<comment type="caution">
    <text evidence="5">The sequence shown here is derived from an EMBL/GenBank/DDBJ whole genome shotgun (WGS) entry which is preliminary data.</text>
</comment>
<dbReference type="NCBIfam" id="NF006070">
    <property type="entry name" value="PRK08213.1"/>
    <property type="match status" value="1"/>
</dbReference>
<evidence type="ECO:0000256" key="3">
    <source>
        <dbReference type="ARBA" id="ARBA00023002"/>
    </source>
</evidence>
<evidence type="ECO:0000256" key="4">
    <source>
        <dbReference type="RuleBase" id="RU000363"/>
    </source>
</evidence>
<keyword evidence="6" id="KW-1185">Reference proteome</keyword>
<dbReference type="Proteomes" id="UP000588491">
    <property type="component" value="Unassembled WGS sequence"/>
</dbReference>
<dbReference type="GO" id="GO:0008206">
    <property type="term" value="P:bile acid metabolic process"/>
    <property type="evidence" value="ECO:0007669"/>
    <property type="project" value="UniProtKB-ARBA"/>
</dbReference>
<dbReference type="FunFam" id="3.40.50.720:FF:000084">
    <property type="entry name" value="Short-chain dehydrogenase reductase"/>
    <property type="match status" value="1"/>
</dbReference>
<dbReference type="PANTHER" id="PTHR43618:SF8">
    <property type="entry name" value="7ALPHA-HYDROXYSTEROID DEHYDROGENASE"/>
    <property type="match status" value="1"/>
</dbReference>
<dbReference type="GO" id="GO:0047936">
    <property type="term" value="F:glucose 1-dehydrogenase [NAD(P)+] activity"/>
    <property type="evidence" value="ECO:0007669"/>
    <property type="project" value="UniProtKB-EC"/>
</dbReference>
<dbReference type="NCBIfam" id="NF005559">
    <property type="entry name" value="PRK07231.1"/>
    <property type="match status" value="1"/>
</dbReference>
<dbReference type="EC" id="1.1.1.47" evidence="5"/>
<dbReference type="SUPFAM" id="SSF51735">
    <property type="entry name" value="NAD(P)-binding Rossmann-fold domains"/>
    <property type="match status" value="1"/>
</dbReference>
<sequence>MVNKMNSLLDFTNKTAIISGGSRGLGEQMATTLGEAGANIVICSRNIEQCTKTATKLQNKGVNVLALPCDVSKKEEIDRVISKTIAKFGTIDILINNSGTSWMAPFLDYPEDKWDKVLEVNLKGSFLFSQAVAKQMVEQKQGKIINVSSVTAFNGTPPQLLDAIAYNTSKGALITLTKELAIKLAPYNIQVNAIAPGFFPTKITTVFEDHYKQITARIPAGRLGELTDLDGIILLLSGEASNYITGQTIAIDGGLSSSL</sequence>
<dbReference type="InterPro" id="IPR052178">
    <property type="entry name" value="Sec_Metab_Biosynth_SDR"/>
</dbReference>
<comment type="similarity">
    <text evidence="1 4">Belongs to the short-chain dehydrogenases/reductases (SDR) family.</text>
</comment>
<evidence type="ECO:0000256" key="1">
    <source>
        <dbReference type="ARBA" id="ARBA00006484"/>
    </source>
</evidence>
<name>A0A7Y0KB13_9BACI</name>
<evidence type="ECO:0000313" key="6">
    <source>
        <dbReference type="Proteomes" id="UP000588491"/>
    </source>
</evidence>
<accession>A0A7Y0KB13</accession>
<gene>
    <name evidence="5" type="ORF">HHU08_18520</name>
</gene>
<dbReference type="Gene3D" id="3.40.50.720">
    <property type="entry name" value="NAD(P)-binding Rossmann-like Domain"/>
    <property type="match status" value="1"/>
</dbReference>
<dbReference type="InterPro" id="IPR002347">
    <property type="entry name" value="SDR_fam"/>
</dbReference>
<dbReference type="Pfam" id="PF00106">
    <property type="entry name" value="adh_short"/>
    <property type="match status" value="1"/>
</dbReference>
<evidence type="ECO:0000256" key="2">
    <source>
        <dbReference type="ARBA" id="ARBA00022857"/>
    </source>
</evidence>
<reference evidence="5 6" key="1">
    <citation type="submission" date="2020-04" db="EMBL/GenBank/DDBJ databases">
        <title>Bacillus sp. UniB3 isolated from commercial digestive syrup.</title>
        <authorList>
            <person name="Thorat V."/>
            <person name="Kirdat K."/>
            <person name="Tiwarekar B."/>
            <person name="Yadav A."/>
        </authorList>
    </citation>
    <scope>NUCLEOTIDE SEQUENCE [LARGE SCALE GENOMIC DNA]</scope>
    <source>
        <strain evidence="5 6">UniB3</strain>
    </source>
</reference>
<proteinExistence type="inferred from homology"/>
<dbReference type="InterPro" id="IPR036291">
    <property type="entry name" value="NAD(P)-bd_dom_sf"/>
</dbReference>
<dbReference type="PRINTS" id="PR00080">
    <property type="entry name" value="SDRFAMILY"/>
</dbReference>
<keyword evidence="3 5" id="KW-0560">Oxidoreductase</keyword>
<organism evidence="5 6">
    <name type="scientific">Niallia alba</name>
    <dbReference type="NCBI Taxonomy" id="2729105"/>
    <lineage>
        <taxon>Bacteria</taxon>
        <taxon>Bacillati</taxon>
        <taxon>Bacillota</taxon>
        <taxon>Bacilli</taxon>
        <taxon>Bacillales</taxon>
        <taxon>Bacillaceae</taxon>
        <taxon>Niallia</taxon>
    </lineage>
</organism>
<dbReference type="PANTHER" id="PTHR43618">
    <property type="entry name" value="7-ALPHA-HYDROXYSTEROID DEHYDROGENASE"/>
    <property type="match status" value="1"/>
</dbReference>
<evidence type="ECO:0000313" key="5">
    <source>
        <dbReference type="EMBL" id="NMO78956.1"/>
    </source>
</evidence>
<protein>
    <submittedName>
        <fullName evidence="5">Glucose 1-dehydrogenase</fullName>
        <ecNumber evidence="5">1.1.1.47</ecNumber>
    </submittedName>
</protein>
<dbReference type="EMBL" id="JABBPK010000001">
    <property type="protein sequence ID" value="NMO78956.1"/>
    <property type="molecule type" value="Genomic_DNA"/>
</dbReference>
<keyword evidence="2" id="KW-0521">NADP</keyword>
<dbReference type="PRINTS" id="PR00081">
    <property type="entry name" value="GDHRDH"/>
</dbReference>